<dbReference type="Proteomes" id="UP000011185">
    <property type="component" value="Unassembled WGS sequence"/>
</dbReference>
<keyword evidence="1" id="KW-1133">Transmembrane helix</keyword>
<name>L7JSC4_TRAHO</name>
<feature type="transmembrane region" description="Helical" evidence="1">
    <location>
        <begin position="37"/>
        <end position="59"/>
    </location>
</feature>
<evidence type="ECO:0000256" key="1">
    <source>
        <dbReference type="SAM" id="Phobius"/>
    </source>
</evidence>
<feature type="transmembrane region" description="Helical" evidence="1">
    <location>
        <begin position="99"/>
        <end position="122"/>
    </location>
</feature>
<feature type="transmembrane region" description="Helical" evidence="1">
    <location>
        <begin position="12"/>
        <end position="31"/>
    </location>
</feature>
<dbReference type="OrthoDB" id="2188762at2759"/>
<keyword evidence="1" id="KW-0812">Transmembrane</keyword>
<dbReference type="OMA" id="YFAANIY"/>
<sequence length="154" mass="17711">MSGSASFKITYNKVLFIVVCIIDSIFLYATYSRDLLFWYIIIPVSIPILVFFKYYHFLVCYKTINRKNVNYALMSIGVSLLYKLCFFGLVFIAGRMFTMLIMGAIGFVDFVVNMYFAANIYFMKSLLYFDVNIPVDGYGIDEKVNQFGNAIPGL</sequence>
<evidence type="ECO:0000313" key="2">
    <source>
        <dbReference type="EMBL" id="ELQ74383.1"/>
    </source>
</evidence>
<dbReference type="InParanoid" id="L7JSC4"/>
<keyword evidence="1" id="KW-0472">Membrane</keyword>
<dbReference type="HOGENOM" id="CLU_1723709_0_0_1"/>
<dbReference type="EMBL" id="JH994043">
    <property type="protein sequence ID" value="ELQ74383.1"/>
    <property type="molecule type" value="Genomic_DNA"/>
</dbReference>
<gene>
    <name evidence="2" type="ORF">THOM_2680</name>
</gene>
<reference evidence="2 3" key="1">
    <citation type="journal article" date="2012" name="PLoS Pathog.">
        <title>The genome of the obligate intracellular parasite Trachipleistophora hominis: new insights into microsporidian genome dynamics and reductive evolution.</title>
        <authorList>
            <person name="Heinz E."/>
            <person name="Williams T.A."/>
            <person name="Nakjang S."/>
            <person name="Noel C.J."/>
            <person name="Swan D.C."/>
            <person name="Goldberg A.V."/>
            <person name="Harris S.R."/>
            <person name="Weinmaier T."/>
            <person name="Markert S."/>
            <person name="Becher D."/>
            <person name="Bernhardt J."/>
            <person name="Dagan T."/>
            <person name="Hacker C."/>
            <person name="Lucocq J.M."/>
            <person name="Schweder T."/>
            <person name="Rattei T."/>
            <person name="Hall N."/>
            <person name="Hirt R.P."/>
            <person name="Embley T.M."/>
        </authorList>
    </citation>
    <scope>NUCLEOTIDE SEQUENCE [LARGE SCALE GENOMIC DNA]</scope>
</reference>
<keyword evidence="3" id="KW-1185">Reference proteome</keyword>
<organism evidence="2 3">
    <name type="scientific">Trachipleistophora hominis</name>
    <name type="common">Microsporidian parasite</name>
    <dbReference type="NCBI Taxonomy" id="72359"/>
    <lineage>
        <taxon>Eukaryota</taxon>
        <taxon>Fungi</taxon>
        <taxon>Fungi incertae sedis</taxon>
        <taxon>Microsporidia</taxon>
        <taxon>Pleistophoridae</taxon>
        <taxon>Trachipleistophora</taxon>
    </lineage>
</organism>
<feature type="transmembrane region" description="Helical" evidence="1">
    <location>
        <begin position="71"/>
        <end position="93"/>
    </location>
</feature>
<evidence type="ECO:0000313" key="3">
    <source>
        <dbReference type="Proteomes" id="UP000011185"/>
    </source>
</evidence>
<accession>L7JSC4</accession>
<protein>
    <submittedName>
        <fullName evidence="2">Putative transporter</fullName>
    </submittedName>
</protein>
<dbReference type="AlphaFoldDB" id="L7JSC4"/>
<dbReference type="VEuPathDB" id="MicrosporidiaDB:THOM_2680"/>
<proteinExistence type="predicted"/>